<accession>A0A7W0CM03</accession>
<dbReference type="AlphaFoldDB" id="A0A7W0CM03"/>
<comment type="caution">
    <text evidence="1">The sequence shown here is derived from an EMBL/GenBank/DDBJ whole genome shotgun (WGS) entry which is preliminary data.</text>
</comment>
<sequence length="170" mass="17927">MTSRSAAVLATGTAHTAKLFVTALVFTGAYVGFSAYDTASSAPTQTLSLASQTAEVATPVATPVTSETSAPGSIAVSVLRSGACRSDLTASTVAVNADPSSTLLYSWRLMRWSPTSKKWHAHLAEHAGFSGPKRTVAWETRVVDNPGWYRIDLTVKGGTTVKSDRFQVTC</sequence>
<protein>
    <submittedName>
        <fullName evidence="1">Uncharacterized protein</fullName>
    </submittedName>
</protein>
<dbReference type="EMBL" id="JACDUR010000005">
    <property type="protein sequence ID" value="MBA2893613.1"/>
    <property type="molecule type" value="Genomic_DNA"/>
</dbReference>
<reference evidence="1 2" key="1">
    <citation type="submission" date="2020-07" db="EMBL/GenBank/DDBJ databases">
        <title>Genomic Encyclopedia of Type Strains, Phase IV (KMG-IV): sequencing the most valuable type-strain genomes for metagenomic binning, comparative biology and taxonomic classification.</title>
        <authorList>
            <person name="Goeker M."/>
        </authorList>
    </citation>
    <scope>NUCLEOTIDE SEQUENCE [LARGE SCALE GENOMIC DNA]</scope>
    <source>
        <strain evidence="1 2">DSM 45533</strain>
    </source>
</reference>
<gene>
    <name evidence="1" type="ORF">HNR30_004974</name>
</gene>
<organism evidence="1 2">
    <name type="scientific">Nonomuraea soli</name>
    <dbReference type="NCBI Taxonomy" id="1032476"/>
    <lineage>
        <taxon>Bacteria</taxon>
        <taxon>Bacillati</taxon>
        <taxon>Actinomycetota</taxon>
        <taxon>Actinomycetes</taxon>
        <taxon>Streptosporangiales</taxon>
        <taxon>Streptosporangiaceae</taxon>
        <taxon>Nonomuraea</taxon>
    </lineage>
</organism>
<name>A0A7W0CM03_9ACTN</name>
<evidence type="ECO:0000313" key="2">
    <source>
        <dbReference type="Proteomes" id="UP000530928"/>
    </source>
</evidence>
<proteinExistence type="predicted"/>
<evidence type="ECO:0000313" key="1">
    <source>
        <dbReference type="EMBL" id="MBA2893613.1"/>
    </source>
</evidence>
<keyword evidence="2" id="KW-1185">Reference proteome</keyword>
<dbReference type="RefSeq" id="WP_181612409.1">
    <property type="nucleotide sequence ID" value="NZ_BAABAM010000005.1"/>
</dbReference>
<dbReference type="Proteomes" id="UP000530928">
    <property type="component" value="Unassembled WGS sequence"/>
</dbReference>